<feature type="chain" id="PRO_5035144616" evidence="4">
    <location>
        <begin position="29"/>
        <end position="673"/>
    </location>
</feature>
<dbReference type="Gene3D" id="2.60.40.290">
    <property type="match status" value="1"/>
</dbReference>
<dbReference type="RefSeq" id="WP_203910697.1">
    <property type="nucleotide sequence ID" value="NZ_BONY01000031.1"/>
</dbReference>
<dbReference type="AlphaFoldDB" id="A0A8J3QAF6"/>
<dbReference type="GO" id="GO:0004553">
    <property type="term" value="F:hydrolase activity, hydrolyzing O-glycosyl compounds"/>
    <property type="evidence" value="ECO:0007669"/>
    <property type="project" value="InterPro"/>
</dbReference>
<evidence type="ECO:0000256" key="4">
    <source>
        <dbReference type="SAM" id="SignalP"/>
    </source>
</evidence>
<dbReference type="Proteomes" id="UP000612899">
    <property type="component" value="Unassembled WGS sequence"/>
</dbReference>
<comment type="caution">
    <text evidence="7">The sequence shown here is derived from an EMBL/GenBank/DDBJ whole genome shotgun (WGS) entry which is preliminary data.</text>
</comment>
<dbReference type="Pfam" id="PF00553">
    <property type="entry name" value="CBM_2"/>
    <property type="match status" value="1"/>
</dbReference>
<dbReference type="SUPFAM" id="SSF51445">
    <property type="entry name" value="(Trans)glycosidases"/>
    <property type="match status" value="1"/>
</dbReference>
<evidence type="ECO:0000313" key="7">
    <source>
        <dbReference type="EMBL" id="GIH06886.1"/>
    </source>
</evidence>
<dbReference type="Gene3D" id="3.20.20.80">
    <property type="entry name" value="Glycosidases"/>
    <property type="match status" value="1"/>
</dbReference>
<evidence type="ECO:0000256" key="2">
    <source>
        <dbReference type="ARBA" id="ARBA00023295"/>
    </source>
</evidence>
<dbReference type="InterPro" id="IPR013783">
    <property type="entry name" value="Ig-like_fold"/>
</dbReference>
<dbReference type="Gene3D" id="2.60.40.1180">
    <property type="entry name" value="Golgi alpha-mannosidase II"/>
    <property type="match status" value="1"/>
</dbReference>
<dbReference type="Pfam" id="PF00041">
    <property type="entry name" value="fn3"/>
    <property type="match status" value="1"/>
</dbReference>
<dbReference type="SMART" id="SM00060">
    <property type="entry name" value="FN3"/>
    <property type="match status" value="1"/>
</dbReference>
<gene>
    <name evidence="7" type="ORF">Rhe02_49530</name>
</gene>
<accession>A0A8J3QAF6</accession>
<evidence type="ECO:0000259" key="5">
    <source>
        <dbReference type="PROSITE" id="PS50853"/>
    </source>
</evidence>
<dbReference type="InterPro" id="IPR012291">
    <property type="entry name" value="CBM2_carb-bd_dom_sf"/>
</dbReference>
<sequence length="673" mass="70672">MRPRLAAMLALTLAATTPLFVPSTTAQAADIVTVQVNTRAGLETVSGTAIGVNHAIWDSQLGTNTVADLMKDAGVQMMRYPGGSYSDIYHWRDHTAPGGYVAPDTDFDHFMAGVRRAGAQPIVTANYGTGSPQEAADWVRSANVDKGYGVKYWEIGNELYGNGHYGAQWEADDHADKTPAGYATVVRQHAEAMKAVDPTIKIGAVLTTAGDWPDGIVGGGDAGTWNQVVLSMAGSAIDFVILHWYPSGSSGPEVLGKTVQISEALSLTRQQIAKYTGRDLGIAVTEINVPHGRNTQPGALFAADAFATYLEQGVFTVNWWNVHNGLESVSTIDGQPDYRDFGLLSSGNCTADGTTCQPPMNTPFAPYYALSMVSKFAKPGNQLIRASATDPLVKVHAARRANGELAVLVINQDTAAAKPISLRYAGYSPAATATVLTFTNGATAITTSTGSATSLTVPPNSLTTIVARPSATIIGPATPGRPTASAVTDRAATIAWPAGPAGVKYEVHRQNGTTSEQWGETTGTSFTVYNLNPGTAYTANVIARDGAGRVSWASPPVTFRTGSPSTSTCAVTFTDTANWGNGFVASVDITNTGTNPIDSWNLAFTWPTGWQRMDGGWNGTWSQTGAAVQVSNADFNRTLAPGASANIGFVGAYQGPNVTPALFTLNGVLCTTR</sequence>
<evidence type="ECO:0000256" key="3">
    <source>
        <dbReference type="ARBA" id="ARBA00023326"/>
    </source>
</evidence>
<dbReference type="CDD" id="cd00063">
    <property type="entry name" value="FN3"/>
    <property type="match status" value="1"/>
</dbReference>
<dbReference type="InterPro" id="IPR008965">
    <property type="entry name" value="CBM2/CBM3_carb-bd_dom_sf"/>
</dbReference>
<dbReference type="SMART" id="SM00637">
    <property type="entry name" value="CBD_II"/>
    <property type="match status" value="1"/>
</dbReference>
<evidence type="ECO:0000313" key="8">
    <source>
        <dbReference type="Proteomes" id="UP000612899"/>
    </source>
</evidence>
<dbReference type="InterPro" id="IPR001919">
    <property type="entry name" value="CBD2"/>
</dbReference>
<name>A0A8J3QAF6_9ACTN</name>
<dbReference type="PROSITE" id="PS51173">
    <property type="entry name" value="CBM2"/>
    <property type="match status" value="1"/>
</dbReference>
<dbReference type="SUPFAM" id="SSF49265">
    <property type="entry name" value="Fibronectin type III"/>
    <property type="match status" value="1"/>
</dbReference>
<protein>
    <submittedName>
        <fullName evidence="7">Alpha-L-arabinofuranosidase</fullName>
    </submittedName>
</protein>
<keyword evidence="2" id="KW-0378">Hydrolase</keyword>
<feature type="domain" description="Fibronectin type-III" evidence="5">
    <location>
        <begin position="478"/>
        <end position="564"/>
    </location>
</feature>
<dbReference type="InterPro" id="IPR036116">
    <property type="entry name" value="FN3_sf"/>
</dbReference>
<dbReference type="Gene3D" id="2.60.40.10">
    <property type="entry name" value="Immunoglobulins"/>
    <property type="match status" value="1"/>
</dbReference>
<dbReference type="GO" id="GO:0030247">
    <property type="term" value="F:polysaccharide binding"/>
    <property type="evidence" value="ECO:0007669"/>
    <property type="project" value="UniProtKB-UniRule"/>
</dbReference>
<dbReference type="PANTHER" id="PTHR43576">
    <property type="entry name" value="ALPHA-L-ARABINOFURANOSIDASE C-RELATED"/>
    <property type="match status" value="1"/>
</dbReference>
<organism evidence="7 8">
    <name type="scientific">Rhizocola hellebori</name>
    <dbReference type="NCBI Taxonomy" id="1392758"/>
    <lineage>
        <taxon>Bacteria</taxon>
        <taxon>Bacillati</taxon>
        <taxon>Actinomycetota</taxon>
        <taxon>Actinomycetes</taxon>
        <taxon>Micromonosporales</taxon>
        <taxon>Micromonosporaceae</taxon>
        <taxon>Rhizocola</taxon>
    </lineage>
</organism>
<keyword evidence="2" id="KW-0326">Glycosidase</keyword>
<evidence type="ECO:0000259" key="6">
    <source>
        <dbReference type="PROSITE" id="PS51173"/>
    </source>
</evidence>
<dbReference type="EMBL" id="BONY01000031">
    <property type="protein sequence ID" value="GIH06886.1"/>
    <property type="molecule type" value="Genomic_DNA"/>
</dbReference>
<feature type="signal peptide" evidence="4">
    <location>
        <begin position="1"/>
        <end position="28"/>
    </location>
</feature>
<dbReference type="InterPro" id="IPR003961">
    <property type="entry name" value="FN3_dom"/>
</dbReference>
<reference evidence="7" key="1">
    <citation type="submission" date="2021-01" db="EMBL/GenBank/DDBJ databases">
        <title>Whole genome shotgun sequence of Rhizocola hellebori NBRC 109834.</title>
        <authorList>
            <person name="Komaki H."/>
            <person name="Tamura T."/>
        </authorList>
    </citation>
    <scope>NUCLEOTIDE SEQUENCE</scope>
    <source>
        <strain evidence="7">NBRC 109834</strain>
    </source>
</reference>
<keyword evidence="4" id="KW-0732">Signal</keyword>
<dbReference type="GO" id="GO:0000272">
    <property type="term" value="P:polysaccharide catabolic process"/>
    <property type="evidence" value="ECO:0007669"/>
    <property type="project" value="UniProtKB-KW"/>
</dbReference>
<evidence type="ECO:0000256" key="1">
    <source>
        <dbReference type="ARBA" id="ARBA00023277"/>
    </source>
</evidence>
<dbReference type="InterPro" id="IPR017853">
    <property type="entry name" value="GH"/>
</dbReference>
<keyword evidence="1" id="KW-0119">Carbohydrate metabolism</keyword>
<keyword evidence="3" id="KW-0624">Polysaccharide degradation</keyword>
<feature type="domain" description="CBM2" evidence="6">
    <location>
        <begin position="562"/>
        <end position="673"/>
    </location>
</feature>
<dbReference type="InterPro" id="IPR013780">
    <property type="entry name" value="Glyco_hydro_b"/>
</dbReference>
<dbReference type="SUPFAM" id="SSF49384">
    <property type="entry name" value="Carbohydrate-binding domain"/>
    <property type="match status" value="1"/>
</dbReference>
<proteinExistence type="predicted"/>
<keyword evidence="8" id="KW-1185">Reference proteome</keyword>
<dbReference type="PROSITE" id="PS50853">
    <property type="entry name" value="FN3"/>
    <property type="match status" value="1"/>
</dbReference>